<feature type="signal peptide" evidence="2">
    <location>
        <begin position="1"/>
        <end position="21"/>
    </location>
</feature>
<protein>
    <submittedName>
        <fullName evidence="4">Glycosidase CRR1</fullName>
    </submittedName>
</protein>
<keyword evidence="2" id="KW-0732">Signal</keyword>
<name>A0ABX6EZ37_KLUMA</name>
<dbReference type="SUPFAM" id="SSF49899">
    <property type="entry name" value="Concanavalin A-like lectins/glucanases"/>
    <property type="match status" value="1"/>
</dbReference>
<evidence type="ECO:0000313" key="5">
    <source>
        <dbReference type="Proteomes" id="UP000422736"/>
    </source>
</evidence>
<keyword evidence="4" id="KW-0326">Glycosidase</keyword>
<reference evidence="4 5" key="1">
    <citation type="submission" date="2016-03" db="EMBL/GenBank/DDBJ databases">
        <title>How can Kluyveromyces marxianus grow so fast - potential evolutionary course in Saccharomyces Complex revealed by comparative genomics.</title>
        <authorList>
            <person name="Mo W."/>
            <person name="Lu W."/>
            <person name="Yang X."/>
            <person name="Qi J."/>
            <person name="Lv H."/>
        </authorList>
    </citation>
    <scope>NUCLEOTIDE SEQUENCE [LARGE SCALE GENOMIC DNA]</scope>
    <source>
        <strain evidence="4 5">FIM1</strain>
    </source>
</reference>
<keyword evidence="5" id="KW-1185">Reference proteome</keyword>
<feature type="chain" id="PRO_5046090915" evidence="2">
    <location>
        <begin position="22"/>
        <end position="520"/>
    </location>
</feature>
<feature type="domain" description="GH16" evidence="3">
    <location>
        <begin position="65"/>
        <end position="338"/>
    </location>
</feature>
<dbReference type="Gene3D" id="2.60.120.200">
    <property type="match status" value="1"/>
</dbReference>
<dbReference type="Proteomes" id="UP000422736">
    <property type="component" value="Chromosome 6"/>
</dbReference>
<evidence type="ECO:0000256" key="2">
    <source>
        <dbReference type="SAM" id="SignalP"/>
    </source>
</evidence>
<evidence type="ECO:0000313" key="4">
    <source>
        <dbReference type="EMBL" id="QGN17037.1"/>
    </source>
</evidence>
<dbReference type="EMBL" id="CP015059">
    <property type="protein sequence ID" value="QGN17037.1"/>
    <property type="molecule type" value="Genomic_DNA"/>
</dbReference>
<dbReference type="InterPro" id="IPR000757">
    <property type="entry name" value="Beta-glucanase-like"/>
</dbReference>
<feature type="compositionally biased region" description="Basic residues" evidence="1">
    <location>
        <begin position="473"/>
        <end position="488"/>
    </location>
</feature>
<accession>A0ABX6EZ37</accession>
<dbReference type="CDD" id="cd02183">
    <property type="entry name" value="GH16_fungal_CRH1_transglycosylase"/>
    <property type="match status" value="1"/>
</dbReference>
<proteinExistence type="predicted"/>
<evidence type="ECO:0000256" key="1">
    <source>
        <dbReference type="SAM" id="MobiDB-lite"/>
    </source>
</evidence>
<dbReference type="PANTHER" id="PTHR10963">
    <property type="entry name" value="GLYCOSYL HYDROLASE-RELATED"/>
    <property type="match status" value="1"/>
</dbReference>
<sequence length="520" mass="58297">MILLSNIIFWILYAGVFPSFGQVIRYFPETTIPCASGANCPEAWPCCSQFGMCGSGPFCIGGCNPRFSNKPGSCLGQPALLPPISSNFKAQSSMEEKPALHSSFNIRKESSFGSEAVSSGQSDLNKRGLIYYADFLISPLQQKIKSMLRDYHFTYSGFVSYSGPGQLTLGMPRHSTGSIISATKSFLYGRSTVKMKTARGRGVVTAIVLLSAVGDEIDFEFIGGELLHTQSNYYHQGELNHTRMVKLPVASDSFANTHIYEVDWNEERIHWIIDGAIARTLYKKETWNEEKKLFEYPQTPMRLQVSVWPAGRVDAAPGTIQWAGGLIDWDNSPDILQTGQFYATVESVTITPFENKFWSQIVTDLQKSKQTLNSDTLLDITYDFNYDTVETTKWREESVVWKRGKLPYLSAPDKNGLNPGEAKFGTMVDRQLLIEQDVNPDNQFIQDISKKLSTTNNDMLLQAPSSKNEKQKGKSKSKNKNKNKKNKKDSKPASSNGRSFHDLNPIRRLITVFKLLSLTE</sequence>
<dbReference type="Pfam" id="PF00722">
    <property type="entry name" value="Glyco_hydro_16"/>
    <property type="match status" value="1"/>
</dbReference>
<organism evidence="4 5">
    <name type="scientific">Kluyveromyces marxianus</name>
    <name type="common">Yeast</name>
    <name type="synonym">Candida kefyr</name>
    <dbReference type="NCBI Taxonomy" id="4911"/>
    <lineage>
        <taxon>Eukaryota</taxon>
        <taxon>Fungi</taxon>
        <taxon>Dikarya</taxon>
        <taxon>Ascomycota</taxon>
        <taxon>Saccharomycotina</taxon>
        <taxon>Saccharomycetes</taxon>
        <taxon>Saccharomycetales</taxon>
        <taxon>Saccharomycetaceae</taxon>
        <taxon>Kluyveromyces</taxon>
    </lineage>
</organism>
<keyword evidence="4" id="KW-0378">Hydrolase</keyword>
<dbReference type="GO" id="GO:0016798">
    <property type="term" value="F:hydrolase activity, acting on glycosyl bonds"/>
    <property type="evidence" value="ECO:0007669"/>
    <property type="project" value="UniProtKB-KW"/>
</dbReference>
<dbReference type="InterPro" id="IPR050546">
    <property type="entry name" value="Glycosyl_Hydrlase_16"/>
</dbReference>
<dbReference type="PANTHER" id="PTHR10963:SF69">
    <property type="entry name" value="GLYCOSIDASE CRR1-RELATED"/>
    <property type="match status" value="1"/>
</dbReference>
<gene>
    <name evidence="4" type="primary">CRR1</name>
    <name evidence="4" type="ORF">FIM1_3766</name>
</gene>
<dbReference type="PROSITE" id="PS51762">
    <property type="entry name" value="GH16_2"/>
    <property type="match status" value="1"/>
</dbReference>
<evidence type="ECO:0000259" key="3">
    <source>
        <dbReference type="PROSITE" id="PS51762"/>
    </source>
</evidence>
<feature type="region of interest" description="Disordered" evidence="1">
    <location>
        <begin position="461"/>
        <end position="501"/>
    </location>
</feature>
<dbReference type="InterPro" id="IPR013320">
    <property type="entry name" value="ConA-like_dom_sf"/>
</dbReference>